<dbReference type="Gene3D" id="1.25.40.20">
    <property type="entry name" value="Ankyrin repeat-containing domain"/>
    <property type="match status" value="5"/>
</dbReference>
<reference evidence="5" key="1">
    <citation type="submission" date="2022-10" db="EMBL/GenBank/DDBJ databases">
        <title>Tapping the CABI collections for fungal endophytes: first genome assemblies for Collariella, Neodidymelliopsis, Ascochyta clinopodiicola, Didymella pomorum, Didymosphaeria variabile, Neocosmospora piperis and Neocucurbitaria cava.</title>
        <authorList>
            <person name="Hill R."/>
        </authorList>
    </citation>
    <scope>NUCLEOTIDE SEQUENCE</scope>
    <source>
        <strain evidence="5">IMI 355091</strain>
    </source>
</reference>
<dbReference type="Pfam" id="PF26128">
    <property type="entry name" value="Gad2"/>
    <property type="match status" value="1"/>
</dbReference>
<feature type="compositionally biased region" description="Basic and acidic residues" evidence="4">
    <location>
        <begin position="571"/>
        <end position="593"/>
    </location>
</feature>
<dbReference type="PANTHER" id="PTHR24198">
    <property type="entry name" value="ANKYRIN REPEAT AND PROTEIN KINASE DOMAIN-CONTAINING PROTEIN"/>
    <property type="match status" value="1"/>
</dbReference>
<keyword evidence="6" id="KW-1185">Reference proteome</keyword>
<feature type="region of interest" description="Disordered" evidence="4">
    <location>
        <begin position="571"/>
        <end position="619"/>
    </location>
</feature>
<comment type="caution">
    <text evidence="5">The sequence shown here is derived from an EMBL/GenBank/DDBJ whole genome shotgun (WGS) entry which is preliminary data.</text>
</comment>
<protein>
    <recommendedName>
        <fullName evidence="7">Ankyrin repeat protein</fullName>
    </recommendedName>
</protein>
<dbReference type="SMART" id="SM00248">
    <property type="entry name" value="ANK"/>
    <property type="match status" value="10"/>
</dbReference>
<dbReference type="SUPFAM" id="SSF48403">
    <property type="entry name" value="Ankyrin repeat"/>
    <property type="match status" value="3"/>
</dbReference>
<dbReference type="InterPro" id="IPR002110">
    <property type="entry name" value="Ankyrin_rpt"/>
</dbReference>
<dbReference type="PANTHER" id="PTHR24198:SF165">
    <property type="entry name" value="ANKYRIN REPEAT-CONTAINING PROTEIN-RELATED"/>
    <property type="match status" value="1"/>
</dbReference>
<evidence type="ECO:0000313" key="6">
    <source>
        <dbReference type="Proteomes" id="UP001140510"/>
    </source>
</evidence>
<evidence type="ECO:0000313" key="5">
    <source>
        <dbReference type="EMBL" id="KAJ4406289.1"/>
    </source>
</evidence>
<evidence type="ECO:0000256" key="1">
    <source>
        <dbReference type="ARBA" id="ARBA00022737"/>
    </source>
</evidence>
<feature type="region of interest" description="Disordered" evidence="4">
    <location>
        <begin position="634"/>
        <end position="660"/>
    </location>
</feature>
<evidence type="ECO:0000256" key="3">
    <source>
        <dbReference type="PROSITE-ProRule" id="PRU00023"/>
    </source>
</evidence>
<dbReference type="PROSITE" id="PS50297">
    <property type="entry name" value="ANK_REP_REGION"/>
    <property type="match status" value="4"/>
</dbReference>
<keyword evidence="1" id="KW-0677">Repeat</keyword>
<feature type="repeat" description="ANK" evidence="3">
    <location>
        <begin position="674"/>
        <end position="696"/>
    </location>
</feature>
<feature type="repeat" description="ANK" evidence="3">
    <location>
        <begin position="512"/>
        <end position="539"/>
    </location>
</feature>
<accession>A0A9W9D827</accession>
<proteinExistence type="predicted"/>
<dbReference type="PROSITE" id="PS50088">
    <property type="entry name" value="ANK_REPEAT"/>
    <property type="match status" value="4"/>
</dbReference>
<dbReference type="EMBL" id="JAPEVA010000028">
    <property type="protein sequence ID" value="KAJ4406289.1"/>
    <property type="molecule type" value="Genomic_DNA"/>
</dbReference>
<gene>
    <name evidence="5" type="ORF">N0V91_004743</name>
</gene>
<organism evidence="5 6">
    <name type="scientific">Didymella pomorum</name>
    <dbReference type="NCBI Taxonomy" id="749634"/>
    <lineage>
        <taxon>Eukaryota</taxon>
        <taxon>Fungi</taxon>
        <taxon>Dikarya</taxon>
        <taxon>Ascomycota</taxon>
        <taxon>Pezizomycotina</taxon>
        <taxon>Dothideomycetes</taxon>
        <taxon>Pleosporomycetidae</taxon>
        <taxon>Pleosporales</taxon>
        <taxon>Pleosporineae</taxon>
        <taxon>Didymellaceae</taxon>
        <taxon>Didymella</taxon>
    </lineage>
</organism>
<keyword evidence="2 3" id="KW-0040">ANK repeat</keyword>
<feature type="repeat" description="ANK" evidence="3">
    <location>
        <begin position="545"/>
        <end position="578"/>
    </location>
</feature>
<dbReference type="Proteomes" id="UP001140510">
    <property type="component" value="Unassembled WGS sequence"/>
</dbReference>
<evidence type="ECO:0008006" key="7">
    <source>
        <dbReference type="Google" id="ProtNLM"/>
    </source>
</evidence>
<dbReference type="InterPro" id="IPR036770">
    <property type="entry name" value="Ankyrin_rpt-contain_sf"/>
</dbReference>
<dbReference type="Pfam" id="PF00023">
    <property type="entry name" value="Ank"/>
    <property type="match status" value="1"/>
</dbReference>
<dbReference type="OrthoDB" id="539213at2759"/>
<feature type="region of interest" description="Disordered" evidence="4">
    <location>
        <begin position="1154"/>
        <end position="1187"/>
    </location>
</feature>
<feature type="repeat" description="ANK" evidence="3">
    <location>
        <begin position="1515"/>
        <end position="1547"/>
    </location>
</feature>
<dbReference type="Pfam" id="PF12796">
    <property type="entry name" value="Ank_2"/>
    <property type="match status" value="1"/>
</dbReference>
<sequence length="1801" mass="203249">MHELLAPYKDYDAKLREVFAQQPSHPAISKSNVVPLFTGKEGDVKIRARDLASESQEERERYLMPLAKKDRKRDGTPAIVQSFKEFQTNFQLFSESALVDMDWSNVVVAGSAVVTSLLPVPAKHNTSKRALREYYHQKLAPASDVDLFLYGLTEEEAVEKIKQIEQRIRDSILTETTTIRTKNAITIASQYPTRHVQIVLRIYRSISEILTGFDVDCSCAAYDGKQVYASPRAVAAYMTQVNTIDLTRRSPSYENRLSKYSHRGFEVYWPLLDRSRIDPTIFERSFGRTLGLARLLVLEKLPTTTDRDAYVDQRRAERGRQVVSQHSPAVNRWNQRKLYGNVKEDHEDEVPDWVESDEVSDYHTFTVPYGPKFHARKIERLLYAKDLLLNAEWNRPKERETTLHRHPAFFGNASDVIGDCCGYCPEPTTPEDEEIAEAENKVYVSGELSFIKDDPGRQTIGSFHPLTDDDWTEMAYVGNTARLCQAIVDGDAEHVLDWLNQEGADPNERDYTGRTPLQLAVMSSTPEIVQILVDANARIVARMIDGRTALHLAAMRGDSAMVKALLIRSEANEEKEEQKKDAKLKQRKAEKEGTQVSDNSDAKMADADSGSETADSDEDIDMLDDVDDASHLDATTEGSIVNIRSEKKEEGNDIPIDDEDEPDVYDVNVLAWDTPVSPLHLAIANGHVNVVKLLVQDFGADVLLPIKLLHDYNKSPRAAILPLVLALQLEPKKADEMTQLLISLGASPAQADLENITALHYFSAHRASLLSIMVSANQPAAKRAVNHLQLSNYQYNPNAKSALQTAIEWGVTEAVDALLELGALPEIDFAAYMASYKTKWEPSGDSDHNLQNFQRTFKQPVLTAVDHELPSVVLKLLDAGANVNTLSGGAWRAVHDGRNSYHECVQTLLDATREKIEFLRDWVKKEETGQQRLLDVFGRRLAEDNKPPVPLREDSHYLGQFTPGSYAHWTALKQVQSARRRYKGDLKQYENAMKASPPKQAEGWEEKLAAVKELLASFKSLESTILERGGKTFQELHPDVKIEEPHQNNYHHSLFDHKSEPSKPWMPKLGFNLPDLTDERREACIRLFEACWEADLPTVKELTLAVWGESQTPLQIAVTDSAGFSPFSIAVLQQHFEFAKALLEIAQAQYAPPEQSGRSKYSLFPGDADDEDEDEDDDGESIGEGDDQIQVFHEIVDDKFTIENIGEVQSQVKSKHTPLDVLSWNYPISRFLEEDDESTNALDNSTHHGRLQYLRKEYTRRARLPRQVLEDAANGHTYPMAQQTTEESYRKVATPGNLFQLAVFLDDATLLQFLLDVAEEYTNRRAGTDDKPAAKFYNFNEQDFHYAIQLGRVQILKEIVRRTGAGIPLDDLVKKSGVEITKKPKYYQGLSVHGQKREDWAAAGRDTHYQAPREEHPPLLHAARLTNIDSVEWFLSDAATRAYLEFAENNKNDVRIKTLAKAKGGLQASITKWLNLRSKLIVHVVVLSKTDKESLELLRHLCETQPESLSHKSATGLTPLQLAFSLHRVEMAKILIAAGADQTCRNHNNENLIHSALNYQRLNQEDGRKRLRELLNLIDGRLITGMFTERANTSPGAATPLAYWVFGNARGATDANVETLRLLLEFSNGDDLSLVNSEGDTPVHAVVRYSAERILRAMLDSKPELLFRENASGRTPYEMARDAWLASKVFNGPPNIQGEQTQRYYGQPPTSKMVCRSMESFAPGYRNVRKESVWDVCKEFKEKSQSGKRKLVSLIEANEVAKRLAAKRQRAVVERDEGVDEERGTSDEVDRWFQMGLNAER</sequence>
<feature type="compositionally biased region" description="Acidic residues" evidence="4">
    <location>
        <begin position="1167"/>
        <end position="1187"/>
    </location>
</feature>
<evidence type="ECO:0000256" key="4">
    <source>
        <dbReference type="SAM" id="MobiDB-lite"/>
    </source>
</evidence>
<name>A0A9W9D827_9PLEO</name>
<evidence type="ECO:0000256" key="2">
    <source>
        <dbReference type="ARBA" id="ARBA00023043"/>
    </source>
</evidence>